<evidence type="ECO:0000313" key="5">
    <source>
        <dbReference type="EMBL" id="CAD9442928.1"/>
    </source>
</evidence>
<feature type="region of interest" description="Disordered" evidence="3">
    <location>
        <begin position="1"/>
        <end position="54"/>
    </location>
</feature>
<dbReference type="Gene3D" id="3.30.1370.10">
    <property type="entry name" value="K Homology domain, type 1"/>
    <property type="match status" value="4"/>
</dbReference>
<gene>
    <name evidence="5" type="ORF">DSPE1174_LOCUS18951</name>
</gene>
<dbReference type="PROSITE" id="PS50084">
    <property type="entry name" value="KH_TYPE_1"/>
    <property type="match status" value="4"/>
</dbReference>
<dbReference type="InterPro" id="IPR004087">
    <property type="entry name" value="KH_dom"/>
</dbReference>
<evidence type="ECO:0000256" key="2">
    <source>
        <dbReference type="PROSITE-ProRule" id="PRU00117"/>
    </source>
</evidence>
<feature type="domain" description="K Homology" evidence="4">
    <location>
        <begin position="306"/>
        <end position="376"/>
    </location>
</feature>
<evidence type="ECO:0000259" key="4">
    <source>
        <dbReference type="SMART" id="SM00322"/>
    </source>
</evidence>
<feature type="compositionally biased region" description="Low complexity" evidence="3">
    <location>
        <begin position="513"/>
        <end position="524"/>
    </location>
</feature>
<name>A0A7S2D311_9STRA</name>
<feature type="compositionally biased region" description="Basic and acidic residues" evidence="3">
    <location>
        <begin position="38"/>
        <end position="47"/>
    </location>
</feature>
<dbReference type="SUPFAM" id="SSF54791">
    <property type="entry name" value="Eukaryotic type KH-domain (KH-domain type I)"/>
    <property type="match status" value="4"/>
</dbReference>
<keyword evidence="1" id="KW-0677">Repeat</keyword>
<feature type="region of interest" description="Disordered" evidence="3">
    <location>
        <begin position="504"/>
        <end position="550"/>
    </location>
</feature>
<dbReference type="EMBL" id="HBGS01036600">
    <property type="protein sequence ID" value="CAD9442928.1"/>
    <property type="molecule type" value="Transcribed_RNA"/>
</dbReference>
<feature type="domain" description="K Homology" evidence="4">
    <location>
        <begin position="118"/>
        <end position="187"/>
    </location>
</feature>
<accession>A0A7S2D311</accession>
<reference evidence="5" key="1">
    <citation type="submission" date="2021-01" db="EMBL/GenBank/DDBJ databases">
        <authorList>
            <person name="Corre E."/>
            <person name="Pelletier E."/>
            <person name="Niang G."/>
            <person name="Scheremetjew M."/>
            <person name="Finn R."/>
            <person name="Kale V."/>
            <person name="Holt S."/>
            <person name="Cochrane G."/>
            <person name="Meng A."/>
            <person name="Brown T."/>
            <person name="Cohen L."/>
        </authorList>
    </citation>
    <scope>NUCLEOTIDE SEQUENCE</scope>
    <source>
        <strain evidence="5">CCMP1381</strain>
    </source>
</reference>
<dbReference type="PANTHER" id="PTHR10288">
    <property type="entry name" value="KH DOMAIN CONTAINING RNA BINDING PROTEIN"/>
    <property type="match status" value="1"/>
</dbReference>
<protein>
    <recommendedName>
        <fullName evidence="4">K Homology domain-containing protein</fullName>
    </recommendedName>
</protein>
<proteinExistence type="predicted"/>
<organism evidence="5">
    <name type="scientific">Octactis speculum</name>
    <dbReference type="NCBI Taxonomy" id="3111310"/>
    <lineage>
        <taxon>Eukaryota</taxon>
        <taxon>Sar</taxon>
        <taxon>Stramenopiles</taxon>
        <taxon>Ochrophyta</taxon>
        <taxon>Dictyochophyceae</taxon>
        <taxon>Dictyochales</taxon>
        <taxon>Dictyochaceae</taxon>
        <taxon>Octactis</taxon>
    </lineage>
</organism>
<dbReference type="InterPro" id="IPR036612">
    <property type="entry name" value="KH_dom_type_1_sf"/>
</dbReference>
<feature type="domain" description="K Homology" evidence="4">
    <location>
        <begin position="192"/>
        <end position="266"/>
    </location>
</feature>
<dbReference type="AlphaFoldDB" id="A0A7S2D311"/>
<dbReference type="GO" id="GO:0003723">
    <property type="term" value="F:RNA binding"/>
    <property type="evidence" value="ECO:0007669"/>
    <property type="project" value="UniProtKB-UniRule"/>
</dbReference>
<keyword evidence="2" id="KW-0694">RNA-binding</keyword>
<dbReference type="InterPro" id="IPR004088">
    <property type="entry name" value="KH_dom_type_1"/>
</dbReference>
<dbReference type="SMART" id="SM00322">
    <property type="entry name" value="KH"/>
    <property type="match status" value="4"/>
</dbReference>
<feature type="compositionally biased region" description="Pro residues" evidence="3">
    <location>
        <begin position="15"/>
        <end position="31"/>
    </location>
</feature>
<dbReference type="Pfam" id="PF00013">
    <property type="entry name" value="KH_1"/>
    <property type="match status" value="4"/>
</dbReference>
<feature type="domain" description="K Homology" evidence="4">
    <location>
        <begin position="415"/>
        <end position="485"/>
    </location>
</feature>
<sequence>MAQRAVSNLPAWMTNPPPVGGADGPSPPAPGPISADEPSSKRARVEGQDNGVLPPPVVPTPIGIQQSVEPLQSVALPVPVPPPGVPPITRSILPAAISISEMQPQALAPSANAMHLEGEITTNVIVVHHKAGKVIGKGGEVIASIRDRTGASLHVSEHTGLPERIVTIQGAFAAVHAAFTCVIKLTEEENPESITIRLAVTNDDAGGLIGKAGAVINEVRTLLGGSQQCFQVDPADINKPDQRLVTIVGTMEIVRRGHELVCQKILERHKRKETSGGGSLPNAPSVVPGKIPTPTHMAVPSPMGVGVAPTQVQVPNDRIGNVIGRGGSRINEIRQLSGAKIHIDQAVPGNPNRLVTITGTSEQTQWAQYMISVAMAGGEPSMAMGQPATAVGASGDPYAAAGYTGYGAAGAVAQKAAPVQMQVPNDSMGNVIGRSGANINHIRQLSGANIHIGDIQMNSPYRLVTINGTYEQTQIAQYLINMAMGGGDVKSWSAGDVAFVLGSQQQAGQDASTPQDPQHPTQTPAVDPTQYAPPQPQLDPYAQVGYGQQPQAFDPNMYAQYAQYAHQQGGQPHV</sequence>
<evidence type="ECO:0000256" key="1">
    <source>
        <dbReference type="ARBA" id="ARBA00022737"/>
    </source>
</evidence>
<evidence type="ECO:0000256" key="3">
    <source>
        <dbReference type="SAM" id="MobiDB-lite"/>
    </source>
</evidence>